<gene>
    <name evidence="9" type="ORF">SAMN04488557_3738</name>
</gene>
<dbReference type="SUPFAM" id="SSF56935">
    <property type="entry name" value="Porins"/>
    <property type="match status" value="1"/>
</dbReference>
<keyword evidence="7" id="KW-0998">Cell outer membrane</keyword>
<evidence type="ECO:0000256" key="1">
    <source>
        <dbReference type="ARBA" id="ARBA00004571"/>
    </source>
</evidence>
<proteinExistence type="inferred from homology"/>
<evidence type="ECO:0000256" key="7">
    <source>
        <dbReference type="ARBA" id="ARBA00023237"/>
    </source>
</evidence>
<name>A0A1I7NV92_9HYPH</name>
<evidence type="ECO:0000313" key="9">
    <source>
        <dbReference type="EMBL" id="SFV38577.1"/>
    </source>
</evidence>
<protein>
    <submittedName>
        <fullName evidence="9">Long-chain fatty acid transport protein</fullName>
    </submittedName>
</protein>
<keyword evidence="6" id="KW-0472">Membrane</keyword>
<evidence type="ECO:0000256" key="5">
    <source>
        <dbReference type="ARBA" id="ARBA00022729"/>
    </source>
</evidence>
<dbReference type="GO" id="GO:0015483">
    <property type="term" value="F:long-chain fatty acid transporting porin activity"/>
    <property type="evidence" value="ECO:0007669"/>
    <property type="project" value="TreeGrafter"/>
</dbReference>
<keyword evidence="4" id="KW-0812">Transmembrane</keyword>
<dbReference type="PANTHER" id="PTHR35093:SF8">
    <property type="entry name" value="OUTER MEMBRANE PROTEIN NMB0088-RELATED"/>
    <property type="match status" value="1"/>
</dbReference>
<comment type="subcellular location">
    <subcellularLocation>
        <location evidence="1">Cell outer membrane</location>
        <topology evidence="1">Multi-pass membrane protein</topology>
    </subcellularLocation>
</comment>
<dbReference type="AlphaFoldDB" id="A0A1I7NV92"/>
<evidence type="ECO:0000256" key="8">
    <source>
        <dbReference type="SAM" id="SignalP"/>
    </source>
</evidence>
<evidence type="ECO:0000313" key="10">
    <source>
        <dbReference type="Proteomes" id="UP000199423"/>
    </source>
</evidence>
<feature type="signal peptide" evidence="8">
    <location>
        <begin position="1"/>
        <end position="31"/>
    </location>
</feature>
<accession>A0A1I7NV92</accession>
<keyword evidence="5 8" id="KW-0732">Signal</keyword>
<feature type="chain" id="PRO_5011613760" evidence="8">
    <location>
        <begin position="32"/>
        <end position="412"/>
    </location>
</feature>
<dbReference type="Gene3D" id="2.40.160.60">
    <property type="entry name" value="Outer membrane protein transport protein (OMPP1/FadL/TodX)"/>
    <property type="match status" value="1"/>
</dbReference>
<keyword evidence="3" id="KW-1134">Transmembrane beta strand</keyword>
<evidence type="ECO:0000256" key="3">
    <source>
        <dbReference type="ARBA" id="ARBA00022452"/>
    </source>
</evidence>
<dbReference type="Pfam" id="PF03349">
    <property type="entry name" value="Toluene_X"/>
    <property type="match status" value="1"/>
</dbReference>
<dbReference type="GO" id="GO:0009279">
    <property type="term" value="C:cell outer membrane"/>
    <property type="evidence" value="ECO:0007669"/>
    <property type="project" value="UniProtKB-SubCell"/>
</dbReference>
<dbReference type="OrthoDB" id="19849at2"/>
<dbReference type="STRING" id="51670.SAMN04488557_3738"/>
<evidence type="ECO:0000256" key="6">
    <source>
        <dbReference type="ARBA" id="ARBA00023136"/>
    </source>
</evidence>
<evidence type="ECO:0000256" key="4">
    <source>
        <dbReference type="ARBA" id="ARBA00022692"/>
    </source>
</evidence>
<organism evidence="9 10">
    <name type="scientific">Hyphomicrobium facile</name>
    <dbReference type="NCBI Taxonomy" id="51670"/>
    <lineage>
        <taxon>Bacteria</taxon>
        <taxon>Pseudomonadati</taxon>
        <taxon>Pseudomonadota</taxon>
        <taxon>Alphaproteobacteria</taxon>
        <taxon>Hyphomicrobiales</taxon>
        <taxon>Hyphomicrobiaceae</taxon>
        <taxon>Hyphomicrobium</taxon>
    </lineage>
</organism>
<sequence>MRQSKKRSGNPFRLAVIGAVAAATWSSAASAGGFDIHEQSTVFLGSASAGSAAGGSLGSMFWNPAATAQFPGLNSESSYTLILPYANVDITGPGPFGSGSSGNIGIDATTSASYGAYQISKDLWIGIALNSPFGLASKPENTFYPGSYLGVTAKLITMNANPTIAYRIAPGITIGAGVQIEWAQTKLQFRDSPDSVAQFGGTDWAFGGTAGITIEPARGTTIGLGYRSQMTHEFEGTFHSEALTFGANVPATAKVNLPDIVTLSARQEITPTTRLMGTVEWKNWSVFKDLPLTTPGGTLAVDANWHDGWFFSVGGEYDYSPLLTLRSGVAYEISPVQDPSERLVQIPDNNRVWLSIGASYKWSDSITLDAGYSHIFVQDGGVNLNTVTDIGPFTGTAQASIDLFSVGMRTKW</sequence>
<dbReference type="Proteomes" id="UP000199423">
    <property type="component" value="Unassembled WGS sequence"/>
</dbReference>
<dbReference type="InterPro" id="IPR005017">
    <property type="entry name" value="OMPP1/FadL/TodX"/>
</dbReference>
<dbReference type="PANTHER" id="PTHR35093">
    <property type="entry name" value="OUTER MEMBRANE PROTEIN NMB0088-RELATED"/>
    <property type="match status" value="1"/>
</dbReference>
<dbReference type="RefSeq" id="WP_092869272.1">
    <property type="nucleotide sequence ID" value="NZ_FPCH01000004.1"/>
</dbReference>
<reference evidence="10" key="1">
    <citation type="submission" date="2016-10" db="EMBL/GenBank/DDBJ databases">
        <authorList>
            <person name="Varghese N."/>
            <person name="Submissions S."/>
        </authorList>
    </citation>
    <scope>NUCLEOTIDE SEQUENCE [LARGE SCALE GENOMIC DNA]</scope>
    <source>
        <strain evidence="10">DSM 1565</strain>
    </source>
</reference>
<keyword evidence="10" id="KW-1185">Reference proteome</keyword>
<evidence type="ECO:0000256" key="2">
    <source>
        <dbReference type="ARBA" id="ARBA00008163"/>
    </source>
</evidence>
<dbReference type="EMBL" id="FPCH01000004">
    <property type="protein sequence ID" value="SFV38577.1"/>
    <property type="molecule type" value="Genomic_DNA"/>
</dbReference>
<comment type="similarity">
    <text evidence="2">Belongs to the OmpP1/FadL family.</text>
</comment>